<dbReference type="RefSeq" id="WP_354661904.1">
    <property type="nucleotide sequence ID" value="NZ_JBEXAC010000002.1"/>
</dbReference>
<feature type="domain" description="Thiamine phosphate synthase/TenI" evidence="1">
    <location>
        <begin position="4"/>
        <end position="179"/>
    </location>
</feature>
<protein>
    <submittedName>
        <fullName evidence="2">Thiamine phosphate synthase</fullName>
    </submittedName>
</protein>
<evidence type="ECO:0000313" key="2">
    <source>
        <dbReference type="EMBL" id="MET6999336.1"/>
    </source>
</evidence>
<dbReference type="SUPFAM" id="SSF51391">
    <property type="entry name" value="Thiamin phosphate synthase"/>
    <property type="match status" value="1"/>
</dbReference>
<dbReference type="EMBL" id="JBEXAC010000002">
    <property type="protein sequence ID" value="MET6999336.1"/>
    <property type="molecule type" value="Genomic_DNA"/>
</dbReference>
<dbReference type="InterPro" id="IPR013785">
    <property type="entry name" value="Aldolase_TIM"/>
</dbReference>
<comment type="caution">
    <text evidence="2">The sequence shown here is derived from an EMBL/GenBank/DDBJ whole genome shotgun (WGS) entry which is preliminary data.</text>
</comment>
<name>A0ABV2T8L5_9BACT</name>
<proteinExistence type="predicted"/>
<dbReference type="Gene3D" id="3.20.20.70">
    <property type="entry name" value="Aldolase class I"/>
    <property type="match status" value="1"/>
</dbReference>
<organism evidence="2 3">
    <name type="scientific">Chitinophaga defluvii</name>
    <dbReference type="NCBI Taxonomy" id="3163343"/>
    <lineage>
        <taxon>Bacteria</taxon>
        <taxon>Pseudomonadati</taxon>
        <taxon>Bacteroidota</taxon>
        <taxon>Chitinophagia</taxon>
        <taxon>Chitinophagales</taxon>
        <taxon>Chitinophagaceae</taxon>
        <taxon>Chitinophaga</taxon>
    </lineage>
</organism>
<gene>
    <name evidence="2" type="ORF">ABR189_18250</name>
</gene>
<evidence type="ECO:0000259" key="1">
    <source>
        <dbReference type="Pfam" id="PF02581"/>
    </source>
</evidence>
<dbReference type="CDD" id="cd00564">
    <property type="entry name" value="TMP_TenI"/>
    <property type="match status" value="1"/>
</dbReference>
<sequence>MVSIITSPERIHEEPKILRELLQAGAGSILLRKPGWSVQEYAALLDSIDPDCYPGIRISQYPELCSKYGLGGVHVGETVRATLTSRQMEYFNRQHWHTSTSIHTPAMIPVLGNIWDTLLLGPVFNSISKPGYSSRIKADTRLDKTGSTARIIALGGVDHTNVHLLRQMHFDGAALLGAIWQQPARAIINYHRIQAIWNHYALVP</sequence>
<accession>A0ABV2T8L5</accession>
<dbReference type="InterPro" id="IPR036206">
    <property type="entry name" value="ThiamineP_synth_sf"/>
</dbReference>
<evidence type="ECO:0000313" key="3">
    <source>
        <dbReference type="Proteomes" id="UP001549749"/>
    </source>
</evidence>
<reference evidence="2 3" key="1">
    <citation type="submission" date="2024-06" db="EMBL/GenBank/DDBJ databases">
        <title>Chitinophaga defluvii sp. nov., isolated from municipal sewage.</title>
        <authorList>
            <person name="Zhang L."/>
        </authorList>
    </citation>
    <scope>NUCLEOTIDE SEQUENCE [LARGE SCALE GENOMIC DNA]</scope>
    <source>
        <strain evidence="2 3">H8</strain>
    </source>
</reference>
<dbReference type="Pfam" id="PF02581">
    <property type="entry name" value="TMP-TENI"/>
    <property type="match status" value="1"/>
</dbReference>
<dbReference type="InterPro" id="IPR022998">
    <property type="entry name" value="ThiamineP_synth_TenI"/>
</dbReference>
<keyword evidence="3" id="KW-1185">Reference proteome</keyword>
<dbReference type="Proteomes" id="UP001549749">
    <property type="component" value="Unassembled WGS sequence"/>
</dbReference>